<dbReference type="SUPFAM" id="SSF49899">
    <property type="entry name" value="Concanavalin A-like lectins/glucanases"/>
    <property type="match status" value="1"/>
</dbReference>
<keyword evidence="5" id="KW-0732">Signal</keyword>
<evidence type="ECO:0000256" key="6">
    <source>
        <dbReference type="ARBA" id="ARBA00022801"/>
    </source>
</evidence>
<dbReference type="GeneID" id="109127982"/>
<evidence type="ECO:0000313" key="12">
    <source>
        <dbReference type="Proteomes" id="UP000694864"/>
    </source>
</evidence>
<evidence type="ECO:0000256" key="10">
    <source>
        <dbReference type="RuleBase" id="RU361120"/>
    </source>
</evidence>
<dbReference type="PANTHER" id="PTHR31062">
    <property type="entry name" value="XYLOGLUCAN ENDOTRANSGLUCOSYLASE/HYDROLASE PROTEIN 8-RELATED"/>
    <property type="match status" value="1"/>
</dbReference>
<evidence type="ECO:0000256" key="9">
    <source>
        <dbReference type="ARBA" id="ARBA00023316"/>
    </source>
</evidence>
<evidence type="ECO:0000256" key="8">
    <source>
        <dbReference type="ARBA" id="ARBA00023295"/>
    </source>
</evidence>
<protein>
    <recommendedName>
        <fullName evidence="10">Xyloglucan endotransglucosylase/hydrolase</fullName>
        <ecNumber evidence="10">2.4.1.207</ecNumber>
    </recommendedName>
</protein>
<feature type="domain" description="GH16" evidence="11">
    <location>
        <begin position="71"/>
        <end position="272"/>
    </location>
</feature>
<dbReference type="Pfam" id="PF00722">
    <property type="entry name" value="Glyco_hydro_16"/>
    <property type="match status" value="1"/>
</dbReference>
<keyword evidence="9 10" id="KW-0961">Cell wall biogenesis/degradation</keyword>
<keyword evidence="4 10" id="KW-0808">Transferase</keyword>
<sequence length="345" mass="39413">MAFMNNSKQTYNKRQNEKLEYASSGFLSPLSCWDRIKGSLILPMLLLQGLMNMEEYMSIFGFLILLPLVIRVQGGINIDVNQEASFDENYVVTWGQDHVSKLNQNKEVQLSMDHNSGSGFESKNHYGSGFFQMRIKLPQKNSAGIVIAFYLTSKGNIQDEVDFEFLGNREGKPITIQTNVFTKGQGNREQRFVLWFDPTEDFHAYGILWNPYHIVFYIDNIPIRVFKNNTKGISYPSKPMQVVSSLWNGEAWATEGGKAKINWSYALKKSLGIGAHFQGFSESGCHVDGLNVCGSSTYWWNTGKYVGLRVSEQKAYENAKAKYMNYDYCSDHTRFSVLPDECQWN</sequence>
<keyword evidence="1 10" id="KW-0134">Cell wall</keyword>
<dbReference type="EC" id="2.4.1.207" evidence="10"/>
<comment type="PTM">
    <text evidence="10">Contains at least one intrachain disulfide bond essential for its enzymatic activity.</text>
</comment>
<dbReference type="PROSITE" id="PS51762">
    <property type="entry name" value="GH16_2"/>
    <property type="match status" value="1"/>
</dbReference>
<dbReference type="Proteomes" id="UP000694864">
    <property type="component" value="Chromosome 12"/>
</dbReference>
<evidence type="ECO:0000259" key="11">
    <source>
        <dbReference type="PROSITE" id="PS51762"/>
    </source>
</evidence>
<keyword evidence="2 10" id="KW-0052">Apoplast</keyword>
<reference evidence="12" key="1">
    <citation type="journal article" date="2014" name="Nat. Commun.">
        <title>The emerging biofuel crop Camelina sativa retains a highly undifferentiated hexaploid genome structure.</title>
        <authorList>
            <person name="Kagale S."/>
            <person name="Koh C."/>
            <person name="Nixon J."/>
            <person name="Bollina V."/>
            <person name="Clarke W.E."/>
            <person name="Tuteja R."/>
            <person name="Spillane C."/>
            <person name="Robinson S.J."/>
            <person name="Links M.G."/>
            <person name="Clarke C."/>
            <person name="Higgins E.E."/>
            <person name="Huebert T."/>
            <person name="Sharpe A.G."/>
            <person name="Parkin I.A."/>
        </authorList>
    </citation>
    <scope>NUCLEOTIDE SEQUENCE [LARGE SCALE GENOMIC DNA]</scope>
    <source>
        <strain evidence="12">cv. DH55</strain>
    </source>
</reference>
<gene>
    <name evidence="13" type="primary">LOC109127982</name>
</gene>
<accession>A0ABM1QQZ0</accession>
<dbReference type="Pfam" id="PF06955">
    <property type="entry name" value="XET_C"/>
    <property type="match status" value="1"/>
</dbReference>
<dbReference type="InterPro" id="IPR000757">
    <property type="entry name" value="Beta-glucanase-like"/>
</dbReference>
<evidence type="ECO:0000256" key="7">
    <source>
        <dbReference type="ARBA" id="ARBA00023157"/>
    </source>
</evidence>
<dbReference type="InterPro" id="IPR010713">
    <property type="entry name" value="XET_C"/>
</dbReference>
<comment type="similarity">
    <text evidence="10">Belongs to the glycosyl hydrolase 16 family.</text>
</comment>
<evidence type="ECO:0000256" key="5">
    <source>
        <dbReference type="ARBA" id="ARBA00022729"/>
    </source>
</evidence>
<organism evidence="12 13">
    <name type="scientific">Camelina sativa</name>
    <name type="common">False flax</name>
    <name type="synonym">Myagrum sativum</name>
    <dbReference type="NCBI Taxonomy" id="90675"/>
    <lineage>
        <taxon>Eukaryota</taxon>
        <taxon>Viridiplantae</taxon>
        <taxon>Streptophyta</taxon>
        <taxon>Embryophyta</taxon>
        <taxon>Tracheophyta</taxon>
        <taxon>Spermatophyta</taxon>
        <taxon>Magnoliopsida</taxon>
        <taxon>eudicotyledons</taxon>
        <taxon>Gunneridae</taxon>
        <taxon>Pentapetalae</taxon>
        <taxon>rosids</taxon>
        <taxon>malvids</taxon>
        <taxon>Brassicales</taxon>
        <taxon>Brassicaceae</taxon>
        <taxon>Camelineae</taxon>
        <taxon>Camelina</taxon>
    </lineage>
</organism>
<evidence type="ECO:0000313" key="13">
    <source>
        <dbReference type="RefSeq" id="XP_019089178.1"/>
    </source>
</evidence>
<keyword evidence="6 10" id="KW-0378">Hydrolase</keyword>
<evidence type="ECO:0000256" key="2">
    <source>
        <dbReference type="ARBA" id="ARBA00022523"/>
    </source>
</evidence>
<dbReference type="CDD" id="cd02176">
    <property type="entry name" value="GH16_XET"/>
    <property type="match status" value="1"/>
</dbReference>
<dbReference type="PRINTS" id="PR00737">
    <property type="entry name" value="GLHYDRLASE16"/>
</dbReference>
<dbReference type="InterPro" id="IPR013320">
    <property type="entry name" value="ConA-like_dom_sf"/>
</dbReference>
<comment type="function">
    <text evidence="10">Catalyzes xyloglucan endohydrolysis (XEH) and/or endotransglycosylation (XET). Cleaves and religates xyloglucan polymers, an essential constituent of the primary cell wall, and thereby participates in cell wall construction of growing tissues.</text>
</comment>
<keyword evidence="3 10" id="KW-0964">Secreted</keyword>
<dbReference type="RefSeq" id="XP_019089178.1">
    <property type="nucleotide sequence ID" value="XM_019233633.1"/>
</dbReference>
<name>A0ABM1QQZ0_CAMSA</name>
<evidence type="ECO:0000256" key="4">
    <source>
        <dbReference type="ARBA" id="ARBA00022679"/>
    </source>
</evidence>
<reference evidence="13" key="2">
    <citation type="submission" date="2025-08" db="UniProtKB">
        <authorList>
            <consortium name="RefSeq"/>
        </authorList>
    </citation>
    <scope>IDENTIFICATION</scope>
    <source>
        <tissue evidence="13">Leaf</tissue>
    </source>
</reference>
<keyword evidence="8 10" id="KW-0326">Glycosidase</keyword>
<comment type="subcellular location">
    <subcellularLocation>
        <location evidence="10">Secreted</location>
        <location evidence="10">Cell wall</location>
    </subcellularLocation>
    <subcellularLocation>
        <location evidence="10">Secreted</location>
        <location evidence="10">Extracellular space</location>
        <location evidence="10">Apoplast</location>
    </subcellularLocation>
</comment>
<dbReference type="Gene3D" id="2.60.120.200">
    <property type="match status" value="1"/>
</dbReference>
<proteinExistence type="inferred from homology"/>
<evidence type="ECO:0000256" key="3">
    <source>
        <dbReference type="ARBA" id="ARBA00022525"/>
    </source>
</evidence>
<keyword evidence="7" id="KW-1015">Disulfide bond</keyword>
<dbReference type="InterPro" id="IPR044791">
    <property type="entry name" value="Beta-glucanase/XTH"/>
</dbReference>
<evidence type="ECO:0000256" key="1">
    <source>
        <dbReference type="ARBA" id="ARBA00022512"/>
    </source>
</evidence>
<dbReference type="InterPro" id="IPR016455">
    <property type="entry name" value="XTH"/>
</dbReference>
<keyword evidence="12" id="KW-1185">Reference proteome</keyword>
<dbReference type="InterPro" id="IPR008264">
    <property type="entry name" value="Beta_glucanase"/>
</dbReference>